<dbReference type="InterPro" id="IPR000182">
    <property type="entry name" value="GNAT_dom"/>
</dbReference>
<dbReference type="RefSeq" id="WP_380249651.1">
    <property type="nucleotide sequence ID" value="NZ_JBHUII010000003.1"/>
</dbReference>
<organism evidence="2 3">
    <name type="scientific">Kiloniella antarctica</name>
    <dbReference type="NCBI Taxonomy" id="1550907"/>
    <lineage>
        <taxon>Bacteria</taxon>
        <taxon>Pseudomonadati</taxon>
        <taxon>Pseudomonadota</taxon>
        <taxon>Alphaproteobacteria</taxon>
        <taxon>Rhodospirillales</taxon>
        <taxon>Kiloniellaceae</taxon>
        <taxon>Kiloniella</taxon>
    </lineage>
</organism>
<keyword evidence="2" id="KW-0808">Transferase</keyword>
<proteinExistence type="predicted"/>
<dbReference type="Gene3D" id="3.40.630.30">
    <property type="match status" value="1"/>
</dbReference>
<accession>A0ABW5BGN3</accession>
<evidence type="ECO:0000313" key="3">
    <source>
        <dbReference type="Proteomes" id="UP001597294"/>
    </source>
</evidence>
<dbReference type="InterPro" id="IPR016181">
    <property type="entry name" value="Acyl_CoA_acyltransferase"/>
</dbReference>
<dbReference type="GO" id="GO:0016746">
    <property type="term" value="F:acyltransferase activity"/>
    <property type="evidence" value="ECO:0007669"/>
    <property type="project" value="UniProtKB-KW"/>
</dbReference>
<evidence type="ECO:0000313" key="2">
    <source>
        <dbReference type="EMBL" id="MFD2205237.1"/>
    </source>
</evidence>
<dbReference type="SUPFAM" id="SSF55729">
    <property type="entry name" value="Acyl-CoA N-acyltransferases (Nat)"/>
    <property type="match status" value="1"/>
</dbReference>
<dbReference type="Proteomes" id="UP001597294">
    <property type="component" value="Unassembled WGS sequence"/>
</dbReference>
<name>A0ABW5BGN3_9PROT</name>
<reference evidence="3" key="1">
    <citation type="journal article" date="2019" name="Int. J. Syst. Evol. Microbiol.">
        <title>The Global Catalogue of Microorganisms (GCM) 10K type strain sequencing project: providing services to taxonomists for standard genome sequencing and annotation.</title>
        <authorList>
            <consortium name="The Broad Institute Genomics Platform"/>
            <consortium name="The Broad Institute Genome Sequencing Center for Infectious Disease"/>
            <person name="Wu L."/>
            <person name="Ma J."/>
        </authorList>
    </citation>
    <scope>NUCLEOTIDE SEQUENCE [LARGE SCALE GENOMIC DNA]</scope>
    <source>
        <strain evidence="3">CGMCC 4.7192</strain>
    </source>
</reference>
<dbReference type="EMBL" id="JBHUII010000003">
    <property type="protein sequence ID" value="MFD2205237.1"/>
    <property type="molecule type" value="Genomic_DNA"/>
</dbReference>
<protein>
    <submittedName>
        <fullName evidence="2">GNAT family N-acetyltransferase</fullName>
        <ecNumber evidence="2">2.3.-.-</ecNumber>
    </submittedName>
</protein>
<dbReference type="Pfam" id="PF13302">
    <property type="entry name" value="Acetyltransf_3"/>
    <property type="match status" value="1"/>
</dbReference>
<comment type="caution">
    <text evidence="2">The sequence shown here is derived from an EMBL/GenBank/DDBJ whole genome shotgun (WGS) entry which is preliminary data.</text>
</comment>
<evidence type="ECO:0000259" key="1">
    <source>
        <dbReference type="PROSITE" id="PS51186"/>
    </source>
</evidence>
<keyword evidence="2" id="KW-0012">Acyltransferase</keyword>
<dbReference type="PANTHER" id="PTHR43792">
    <property type="entry name" value="GNAT FAMILY, PUTATIVE (AFU_ORTHOLOGUE AFUA_3G00765)-RELATED-RELATED"/>
    <property type="match status" value="1"/>
</dbReference>
<keyword evidence="3" id="KW-1185">Reference proteome</keyword>
<dbReference type="EC" id="2.3.-.-" evidence="2"/>
<sequence length="201" mass="22972">MAFVERAPEISKVDIRDVRFETKRLILRSFTKGDLEVLYDLRRKDDVVRYLYGEVHTLEQSKEVLDLRLKMTTLDKDGDKLILAVEEKVSGAFVGDLVLILTDKASCQGEIGFVFNPNFHGKGYGYEASNEILRFGFQKLGLHRITGRCDPRNIASAGLLQKLGLEQEAHLIENVWAKGEWTDELVFAMRHTQWRESNAKG</sequence>
<feature type="domain" description="N-acetyltransferase" evidence="1">
    <location>
        <begin position="25"/>
        <end position="192"/>
    </location>
</feature>
<gene>
    <name evidence="2" type="ORF">ACFSKO_06435</name>
</gene>
<dbReference type="InterPro" id="IPR051531">
    <property type="entry name" value="N-acetyltransferase"/>
</dbReference>
<dbReference type="PROSITE" id="PS51186">
    <property type="entry name" value="GNAT"/>
    <property type="match status" value="1"/>
</dbReference>